<evidence type="ECO:0000313" key="10">
    <source>
        <dbReference type="EMBL" id="PST82433.1"/>
    </source>
</evidence>
<keyword evidence="6 7" id="KW-0998">Cell outer membrane</keyword>
<comment type="similarity">
    <text evidence="7">Belongs to the TonB-dependent receptor family.</text>
</comment>
<dbReference type="InterPro" id="IPR037066">
    <property type="entry name" value="Plug_dom_sf"/>
</dbReference>
<evidence type="ECO:0000256" key="6">
    <source>
        <dbReference type="ARBA" id="ARBA00023237"/>
    </source>
</evidence>
<keyword evidence="8" id="KW-0732">Signal</keyword>
<dbReference type="Proteomes" id="UP000240912">
    <property type="component" value="Unassembled WGS sequence"/>
</dbReference>
<evidence type="ECO:0000256" key="7">
    <source>
        <dbReference type="PROSITE-ProRule" id="PRU01360"/>
    </source>
</evidence>
<dbReference type="Pfam" id="PF13715">
    <property type="entry name" value="CarbopepD_reg_2"/>
    <property type="match status" value="1"/>
</dbReference>
<reference evidence="10 11" key="1">
    <citation type="submission" date="2018-03" db="EMBL/GenBank/DDBJ databases">
        <authorList>
            <person name="Keele B.F."/>
        </authorList>
    </citation>
    <scope>NUCLEOTIDE SEQUENCE [LARGE SCALE GENOMIC DNA]</scope>
    <source>
        <strain evidence="10 11">YL28-9</strain>
    </source>
</reference>
<dbReference type="InterPro" id="IPR023996">
    <property type="entry name" value="TonB-dep_OMP_SusC/RagA"/>
</dbReference>
<dbReference type="GO" id="GO:0009279">
    <property type="term" value="C:cell outer membrane"/>
    <property type="evidence" value="ECO:0007669"/>
    <property type="project" value="UniProtKB-SubCell"/>
</dbReference>
<dbReference type="NCBIfam" id="TIGR04056">
    <property type="entry name" value="OMP_RagA_SusC"/>
    <property type="match status" value="1"/>
</dbReference>
<proteinExistence type="inferred from homology"/>
<dbReference type="InterPro" id="IPR023997">
    <property type="entry name" value="TonB-dep_OMP_SusC/RagA_CS"/>
</dbReference>
<evidence type="ECO:0000313" key="11">
    <source>
        <dbReference type="Proteomes" id="UP000240912"/>
    </source>
</evidence>
<dbReference type="Gene3D" id="2.170.130.10">
    <property type="entry name" value="TonB-dependent receptor, plug domain"/>
    <property type="match status" value="1"/>
</dbReference>
<dbReference type="Pfam" id="PF07715">
    <property type="entry name" value="Plug"/>
    <property type="match status" value="1"/>
</dbReference>
<name>A0A2T3HJ53_9SPHI</name>
<dbReference type="SUPFAM" id="SSF49464">
    <property type="entry name" value="Carboxypeptidase regulatory domain-like"/>
    <property type="match status" value="1"/>
</dbReference>
<keyword evidence="4 7" id="KW-0812">Transmembrane</keyword>
<sequence>MKKNFPLIALLVSLLLVVIGQVSAQQPGQVIRLRGTVVEKGTNQAIPGVSILLQKDKRALTQTDGKGNFSVSVTIGDVLLFSYLAYTDQTYRVAAGKNDIVISLAEDVKALDEVVVVAYQKRTKQTVTGSSTLITAKDIQDIPVSNPEQLLQGKVPGLNVQNNTGAPGFRGSVQVRGLSSLSVSGQGNETFLQPTSPLYIIDGVPLDADKATELGFQSQGPGVSPLSLIPVEDIESIEVKKDAQATAMYGSRGAYGVIIITTKRGNSKVPRVRYTSNFFAKTPPKLRETLGGNAERQLKIQQIILNAQNENDLRQIGLTPILADSLNAYWNNSTNWQSIFFRTTYNQSHNLALDGGDTKFNYKANLGYFNEVGIIKNTGFDRYNLNMNMEFRPNDKFRFFGSVFAGLGKQNKGNGVGILQTGVAENGQASTLLPSPSFYQSTGAVLSALQTVNDNNSKNLRANVDGRYEIIPGLSLQSALSYDYTSDTESTFTPAAANGQFTRLYDFAGRSFQLYNRNGIIYAKTFNEKHTIFVNTFNEIYKQGNQAGIIRQERTPNDQLQGPVGYDAYYSRGGGVLETFKNATIASFAGSLSYDFLKKYVAEFSYRLDGTSSSGLENPYSKNPAVGLRWNFNKERWLENLKWLSYGSLRLTWGQNIVPSGNLQSIYGIYNLNGNYNNNQTIGINYDLIPNPSLKPTTTSQYNFGFDLGFFNERINIVFDTYLKKVDNLLFDRTLSNITGFNKLASNDLGIANYGSELMITGRPIVSKDLDLTVSVNGAFNRDVLTRLPAEYNGQFIRFDGEKYRQHIVYRVGRNTLSNYLIINQGAYSTRQDVPIDPVTGKRYQSGGAYFDAGDPMLKDVNGDYILDSRDYEISGNSQPLFTGGLSVNLRYKNWSLNVYSTFTANRTVLNNALADRIAIMKNPFGTAAVVPLSDLNIWTKPGDIAKYPYPYDYKTYDQIQPLRPDQTLWAEPGGYFKINNIALSYMFPRKLINRVGLHNLRFYASTDNLISFSRYTGPNPENVTSLGRDVSTGYPVPRTYNLGFNLELLTAKD</sequence>
<evidence type="ECO:0000256" key="3">
    <source>
        <dbReference type="ARBA" id="ARBA00022452"/>
    </source>
</evidence>
<keyword evidence="2 7" id="KW-0813">Transport</keyword>
<organism evidence="10 11">
    <name type="scientific">Pedobacter yulinensis</name>
    <dbReference type="NCBI Taxonomy" id="2126353"/>
    <lineage>
        <taxon>Bacteria</taxon>
        <taxon>Pseudomonadati</taxon>
        <taxon>Bacteroidota</taxon>
        <taxon>Sphingobacteriia</taxon>
        <taxon>Sphingobacteriales</taxon>
        <taxon>Sphingobacteriaceae</taxon>
        <taxon>Pedobacter</taxon>
    </lineage>
</organism>
<gene>
    <name evidence="10" type="ORF">C7T94_14760</name>
</gene>
<dbReference type="RefSeq" id="WP_107216749.1">
    <property type="nucleotide sequence ID" value="NZ_KZ686270.1"/>
</dbReference>
<dbReference type="InterPro" id="IPR036942">
    <property type="entry name" value="Beta-barrel_TonB_sf"/>
</dbReference>
<evidence type="ECO:0000256" key="4">
    <source>
        <dbReference type="ARBA" id="ARBA00022692"/>
    </source>
</evidence>
<dbReference type="EMBL" id="PYLS01000006">
    <property type="protein sequence ID" value="PST82433.1"/>
    <property type="molecule type" value="Genomic_DNA"/>
</dbReference>
<evidence type="ECO:0000256" key="5">
    <source>
        <dbReference type="ARBA" id="ARBA00023136"/>
    </source>
</evidence>
<keyword evidence="3 7" id="KW-1134">Transmembrane beta strand</keyword>
<dbReference type="InterPro" id="IPR012910">
    <property type="entry name" value="Plug_dom"/>
</dbReference>
<accession>A0A2T3HJ53</accession>
<feature type="domain" description="TonB-dependent receptor plug" evidence="9">
    <location>
        <begin position="124"/>
        <end position="257"/>
    </location>
</feature>
<dbReference type="NCBIfam" id="TIGR04057">
    <property type="entry name" value="SusC_RagA_signa"/>
    <property type="match status" value="1"/>
</dbReference>
<feature type="chain" id="PRO_5015469807" evidence="8">
    <location>
        <begin position="25"/>
        <end position="1054"/>
    </location>
</feature>
<dbReference type="AlphaFoldDB" id="A0A2T3HJ53"/>
<evidence type="ECO:0000256" key="8">
    <source>
        <dbReference type="SAM" id="SignalP"/>
    </source>
</evidence>
<evidence type="ECO:0000259" key="9">
    <source>
        <dbReference type="Pfam" id="PF07715"/>
    </source>
</evidence>
<dbReference type="SUPFAM" id="SSF56935">
    <property type="entry name" value="Porins"/>
    <property type="match status" value="1"/>
</dbReference>
<evidence type="ECO:0000256" key="1">
    <source>
        <dbReference type="ARBA" id="ARBA00004571"/>
    </source>
</evidence>
<evidence type="ECO:0000256" key="2">
    <source>
        <dbReference type="ARBA" id="ARBA00022448"/>
    </source>
</evidence>
<dbReference type="Gene3D" id="2.40.170.20">
    <property type="entry name" value="TonB-dependent receptor, beta-barrel domain"/>
    <property type="match status" value="1"/>
</dbReference>
<protein>
    <submittedName>
        <fullName evidence="10">SusC/RagA family TonB-linked outer membrane protein</fullName>
    </submittedName>
</protein>
<dbReference type="InterPro" id="IPR008969">
    <property type="entry name" value="CarboxyPept-like_regulatory"/>
</dbReference>
<keyword evidence="5 7" id="KW-0472">Membrane</keyword>
<comment type="caution">
    <text evidence="10">The sequence shown here is derived from an EMBL/GenBank/DDBJ whole genome shotgun (WGS) entry which is preliminary data.</text>
</comment>
<comment type="subcellular location">
    <subcellularLocation>
        <location evidence="1 7">Cell outer membrane</location>
        <topology evidence="1 7">Multi-pass membrane protein</topology>
    </subcellularLocation>
</comment>
<keyword evidence="11" id="KW-1185">Reference proteome</keyword>
<dbReference type="InterPro" id="IPR039426">
    <property type="entry name" value="TonB-dep_rcpt-like"/>
</dbReference>
<dbReference type="OrthoDB" id="9768177at2"/>
<feature type="signal peptide" evidence="8">
    <location>
        <begin position="1"/>
        <end position="24"/>
    </location>
</feature>
<dbReference type="PROSITE" id="PS52016">
    <property type="entry name" value="TONB_DEPENDENT_REC_3"/>
    <property type="match status" value="1"/>
</dbReference>